<evidence type="ECO:0000313" key="1">
    <source>
        <dbReference type="EMBL" id="HIY97066.1"/>
    </source>
</evidence>
<evidence type="ECO:0000313" key="2">
    <source>
        <dbReference type="Proteomes" id="UP000886750"/>
    </source>
</evidence>
<dbReference type="Proteomes" id="UP000886750">
    <property type="component" value="Unassembled WGS sequence"/>
</dbReference>
<comment type="caution">
    <text evidence="1">The sequence shown here is derived from an EMBL/GenBank/DDBJ whole genome shotgun (WGS) entry which is preliminary data.</text>
</comment>
<name>A0A9D2CSV1_9FIRM</name>
<dbReference type="AlphaFoldDB" id="A0A9D2CSV1"/>
<accession>A0A9D2CSV1</accession>
<proteinExistence type="predicted"/>
<protein>
    <submittedName>
        <fullName evidence="1">Uncharacterized protein</fullName>
    </submittedName>
</protein>
<organism evidence="1 2">
    <name type="scientific">Candidatus Borkfalkia excrementigallinarum</name>
    <dbReference type="NCBI Taxonomy" id="2838506"/>
    <lineage>
        <taxon>Bacteria</taxon>
        <taxon>Bacillati</taxon>
        <taxon>Bacillota</taxon>
        <taxon>Clostridia</taxon>
        <taxon>Christensenellales</taxon>
        <taxon>Christensenellaceae</taxon>
        <taxon>Candidatus Borkfalkia</taxon>
    </lineage>
</organism>
<gene>
    <name evidence="1" type="ORF">H9729_05200</name>
</gene>
<reference evidence="1" key="1">
    <citation type="journal article" date="2021" name="PeerJ">
        <title>Extensive microbial diversity within the chicken gut microbiome revealed by metagenomics and culture.</title>
        <authorList>
            <person name="Gilroy R."/>
            <person name="Ravi A."/>
            <person name="Getino M."/>
            <person name="Pursley I."/>
            <person name="Horton D.L."/>
            <person name="Alikhan N.F."/>
            <person name="Baker D."/>
            <person name="Gharbi K."/>
            <person name="Hall N."/>
            <person name="Watson M."/>
            <person name="Adriaenssens E.M."/>
            <person name="Foster-Nyarko E."/>
            <person name="Jarju S."/>
            <person name="Secka A."/>
            <person name="Antonio M."/>
            <person name="Oren A."/>
            <person name="Chaudhuri R.R."/>
            <person name="La Ragione R."/>
            <person name="Hildebrand F."/>
            <person name="Pallen M.J."/>
        </authorList>
    </citation>
    <scope>NUCLEOTIDE SEQUENCE</scope>
    <source>
        <strain evidence="1">1345</strain>
    </source>
</reference>
<dbReference type="EMBL" id="DXCQ01000045">
    <property type="protein sequence ID" value="HIY97066.1"/>
    <property type="molecule type" value="Genomic_DNA"/>
</dbReference>
<reference evidence="1" key="2">
    <citation type="submission" date="2021-04" db="EMBL/GenBank/DDBJ databases">
        <authorList>
            <person name="Gilroy R."/>
        </authorList>
    </citation>
    <scope>NUCLEOTIDE SEQUENCE</scope>
    <source>
        <strain evidence="1">1345</strain>
    </source>
</reference>
<sequence length="85" mass="9807">MGDEIRDAIVRRALGYESDEIVEEYGFSEGEAVLVKRKVTKKQVPPDIAAAKMLREEKPLRAYSDEELAREKERLLKLLQKEEDS</sequence>